<dbReference type="GO" id="GO:0016020">
    <property type="term" value="C:membrane"/>
    <property type="evidence" value="ECO:0007669"/>
    <property type="project" value="TreeGrafter"/>
</dbReference>
<dbReference type="EMBL" id="JSUQ01000002">
    <property type="protein sequence ID" value="KHQ54928.1"/>
    <property type="molecule type" value="Genomic_DNA"/>
</dbReference>
<keyword evidence="11" id="KW-1185">Reference proteome</keyword>
<dbReference type="Pfam" id="PF01435">
    <property type="entry name" value="Peptidase_M48"/>
    <property type="match status" value="1"/>
</dbReference>
<feature type="domain" description="Peptidase M48" evidence="8">
    <location>
        <begin position="187"/>
        <end position="345"/>
    </location>
</feature>
<dbReference type="PATRIC" id="fig|1515334.3.peg.779"/>
<dbReference type="InterPro" id="IPR055518">
    <property type="entry name" value="DUF7092"/>
</dbReference>
<reference evidence="10 11" key="1">
    <citation type="submission" date="2014-10" db="EMBL/GenBank/DDBJ databases">
        <title>Genome sequence of Ponticoccus sp. strain UMTAT08 isolated from clonal culture of toxic dinoflagellate Alexandrium tamiyavanichii.</title>
        <authorList>
            <person name="Gan H.Y."/>
            <person name="Muhd D.-D."/>
            <person name="Mohd Noor M.E."/>
            <person name="Yeong Y.S."/>
            <person name="Usup G."/>
        </authorList>
    </citation>
    <scope>NUCLEOTIDE SEQUENCE [LARGE SCALE GENOMIC DNA]</scope>
    <source>
        <strain evidence="10 11">UMTAT08</strain>
    </source>
</reference>
<evidence type="ECO:0000313" key="11">
    <source>
        <dbReference type="Proteomes" id="UP000030960"/>
    </source>
</evidence>
<dbReference type="GO" id="GO:0051603">
    <property type="term" value="P:proteolysis involved in protein catabolic process"/>
    <property type="evidence" value="ECO:0007669"/>
    <property type="project" value="TreeGrafter"/>
</dbReference>
<keyword evidence="4 6" id="KW-0862">Zinc</keyword>
<dbReference type="GO" id="GO:0004222">
    <property type="term" value="F:metalloendopeptidase activity"/>
    <property type="evidence" value="ECO:0007669"/>
    <property type="project" value="InterPro"/>
</dbReference>
<keyword evidence="3 6" id="KW-0378">Hydrolase</keyword>
<evidence type="ECO:0000313" key="10">
    <source>
        <dbReference type="EMBL" id="KHQ54928.1"/>
    </source>
</evidence>
<keyword evidence="7" id="KW-1133">Transmembrane helix</keyword>
<dbReference type="STRING" id="561184.SAMN05216376_12339"/>
<evidence type="ECO:0000256" key="7">
    <source>
        <dbReference type="SAM" id="Phobius"/>
    </source>
</evidence>
<evidence type="ECO:0000256" key="4">
    <source>
        <dbReference type="ARBA" id="ARBA00022833"/>
    </source>
</evidence>
<comment type="cofactor">
    <cofactor evidence="6">
        <name>Zn(2+)</name>
        <dbReference type="ChEBI" id="CHEBI:29105"/>
    </cofactor>
    <text evidence="6">Binds 1 zinc ion per subunit.</text>
</comment>
<feature type="transmembrane region" description="Helical" evidence="7">
    <location>
        <begin position="104"/>
        <end position="127"/>
    </location>
</feature>
<protein>
    <submittedName>
        <fullName evidence="10">Peptidase M48, Ste24p</fullName>
    </submittedName>
</protein>
<gene>
    <name evidence="10" type="ORF">OA50_00765</name>
</gene>
<dbReference type="AlphaFoldDB" id="A0A0B3S7L6"/>
<keyword evidence="2" id="KW-0479">Metal-binding</keyword>
<dbReference type="RefSeq" id="WP_052244270.1">
    <property type="nucleotide sequence ID" value="NZ_JSUQ01000002.1"/>
</dbReference>
<keyword evidence="7" id="KW-0472">Membrane</keyword>
<sequence>MSTVLKVGAHPPVFRGEGLFYDGQNAEARPIDLSINEQRSVLLGEGLDWPLDKIRQVHDVAGKDLVILRHRDDPAARLILTDKTLLARLPDKDRSAPIARRGRLAAWALGALASVALILFVLVPLMADQLAEYLPPEGEKALGEVTLRQIREALDDSGLQPIAFCTAPEGEQALRRIETRLTVQMDPAPELTVHVLNHDMVNAFALPGGHLVFFRGLIDEAGSPDEIAAVMAHEIGHVISRDPTRHALRSAGSIGVLGLIFGDFAGGAIVLLITEQLIEAQYSQGAEAEADAFAHDLMLRADLSPAALAVMFERFRTLAGGDAEGFIGHFLSHPRLGDRIAAARNAVPDGFRPSPLLEPVEWRALQGICDVDAAF</sequence>
<keyword evidence="5 6" id="KW-0482">Metalloprotease</keyword>
<comment type="caution">
    <text evidence="10">The sequence shown here is derived from an EMBL/GenBank/DDBJ whole genome shotgun (WGS) entry which is preliminary data.</text>
</comment>
<dbReference type="GO" id="GO:0046872">
    <property type="term" value="F:metal ion binding"/>
    <property type="evidence" value="ECO:0007669"/>
    <property type="project" value="UniProtKB-KW"/>
</dbReference>
<dbReference type="InterPro" id="IPR001915">
    <property type="entry name" value="Peptidase_M48"/>
</dbReference>
<feature type="transmembrane region" description="Helical" evidence="7">
    <location>
        <begin position="251"/>
        <end position="273"/>
    </location>
</feature>
<dbReference type="Gene3D" id="3.30.2010.10">
    <property type="entry name" value="Metalloproteases ('zincins'), catalytic domain"/>
    <property type="match status" value="1"/>
</dbReference>
<organism evidence="10 11">
    <name type="scientific">Mameliella alba</name>
    <dbReference type="NCBI Taxonomy" id="561184"/>
    <lineage>
        <taxon>Bacteria</taxon>
        <taxon>Pseudomonadati</taxon>
        <taxon>Pseudomonadota</taxon>
        <taxon>Alphaproteobacteria</taxon>
        <taxon>Rhodobacterales</taxon>
        <taxon>Roseobacteraceae</taxon>
        <taxon>Mameliella</taxon>
    </lineage>
</organism>
<dbReference type="Proteomes" id="UP000030960">
    <property type="component" value="Unassembled WGS sequence"/>
</dbReference>
<feature type="domain" description="DUF7092" evidence="9">
    <location>
        <begin position="17"/>
        <end position="89"/>
    </location>
</feature>
<keyword evidence="7" id="KW-0812">Transmembrane</keyword>
<dbReference type="PANTHER" id="PTHR22726">
    <property type="entry name" value="METALLOENDOPEPTIDASE OMA1"/>
    <property type="match status" value="1"/>
</dbReference>
<proteinExistence type="inferred from homology"/>
<evidence type="ECO:0000256" key="5">
    <source>
        <dbReference type="ARBA" id="ARBA00023049"/>
    </source>
</evidence>
<evidence type="ECO:0000256" key="2">
    <source>
        <dbReference type="ARBA" id="ARBA00022723"/>
    </source>
</evidence>
<dbReference type="OrthoDB" id="9810445at2"/>
<dbReference type="InterPro" id="IPR051156">
    <property type="entry name" value="Mito/Outer_Membr_Metalloprot"/>
</dbReference>
<dbReference type="CDD" id="cd07332">
    <property type="entry name" value="M48C_Oma1_like"/>
    <property type="match status" value="1"/>
</dbReference>
<keyword evidence="1 6" id="KW-0645">Protease</keyword>
<evidence type="ECO:0000256" key="1">
    <source>
        <dbReference type="ARBA" id="ARBA00022670"/>
    </source>
</evidence>
<name>A0A0B3S7L6_9RHOB</name>
<dbReference type="Pfam" id="PF23368">
    <property type="entry name" value="DUF7092"/>
    <property type="match status" value="1"/>
</dbReference>
<comment type="similarity">
    <text evidence="6">Belongs to the peptidase M48 family.</text>
</comment>
<evidence type="ECO:0000259" key="8">
    <source>
        <dbReference type="Pfam" id="PF01435"/>
    </source>
</evidence>
<evidence type="ECO:0000256" key="3">
    <source>
        <dbReference type="ARBA" id="ARBA00022801"/>
    </source>
</evidence>
<evidence type="ECO:0000256" key="6">
    <source>
        <dbReference type="RuleBase" id="RU003983"/>
    </source>
</evidence>
<evidence type="ECO:0000259" key="9">
    <source>
        <dbReference type="Pfam" id="PF23368"/>
    </source>
</evidence>
<dbReference type="PANTHER" id="PTHR22726:SF1">
    <property type="entry name" value="METALLOENDOPEPTIDASE OMA1, MITOCHONDRIAL"/>
    <property type="match status" value="1"/>
</dbReference>
<accession>A0A0B3S7L6</accession>